<dbReference type="SUPFAM" id="SSF142906">
    <property type="entry name" value="YjbR-like"/>
    <property type="match status" value="1"/>
</dbReference>
<dbReference type="KEGG" id="whj:H9Q79_09935"/>
<dbReference type="AlphaFoldDB" id="A0A7G9G8Y9"/>
<proteinExistence type="predicted"/>
<gene>
    <name evidence="1" type="ORF">H9Q79_09935</name>
</gene>
<dbReference type="PANTHER" id="PTHR35145:SF1">
    <property type="entry name" value="CYTOPLASMIC PROTEIN"/>
    <property type="match status" value="1"/>
</dbReference>
<sequence length="111" mass="13591">MRTREEAIQYCLSFPNVYEDYPFRDEGWTCMRLRTNRKIFAWIYEREGNIWVNVKCDRQWRDFWRDAYEAVLPAYHMNKEHWNSIILDGTVPVQEIRRMIAESYDLCSGAR</sequence>
<reference evidence="1 2" key="1">
    <citation type="submission" date="2020-08" db="EMBL/GenBank/DDBJ databases">
        <authorList>
            <person name="Liu C."/>
            <person name="Sun Q."/>
        </authorList>
    </citation>
    <scope>NUCLEOTIDE SEQUENCE [LARGE SCALE GENOMIC DNA]</scope>
    <source>
        <strain evidence="1 2">NSJ-29</strain>
    </source>
</reference>
<dbReference type="InterPro" id="IPR038056">
    <property type="entry name" value="YjbR-like_sf"/>
</dbReference>
<dbReference type="Pfam" id="PF04237">
    <property type="entry name" value="YjbR"/>
    <property type="match status" value="1"/>
</dbReference>
<dbReference type="RefSeq" id="WP_118647592.1">
    <property type="nucleotide sequence ID" value="NZ_CP060635.1"/>
</dbReference>
<evidence type="ECO:0000313" key="1">
    <source>
        <dbReference type="EMBL" id="QNM07271.1"/>
    </source>
</evidence>
<organism evidence="1 2">
    <name type="scientific">Wansuia hejianensis</name>
    <dbReference type="NCBI Taxonomy" id="2763667"/>
    <lineage>
        <taxon>Bacteria</taxon>
        <taxon>Bacillati</taxon>
        <taxon>Bacillota</taxon>
        <taxon>Clostridia</taxon>
        <taxon>Lachnospirales</taxon>
        <taxon>Lachnospiraceae</taxon>
        <taxon>Wansuia</taxon>
    </lineage>
</organism>
<keyword evidence="2" id="KW-1185">Reference proteome</keyword>
<dbReference type="Gene3D" id="3.90.1150.30">
    <property type="match status" value="1"/>
</dbReference>
<keyword evidence="1" id="KW-0238">DNA-binding</keyword>
<protein>
    <submittedName>
        <fullName evidence="1">MmcQ/YjbR family DNA-binding protein</fullName>
    </submittedName>
</protein>
<dbReference type="Proteomes" id="UP000515860">
    <property type="component" value="Chromosome"/>
</dbReference>
<name>A0A7G9G8Y9_9FIRM</name>
<evidence type="ECO:0000313" key="2">
    <source>
        <dbReference type="Proteomes" id="UP000515860"/>
    </source>
</evidence>
<dbReference type="PANTHER" id="PTHR35145">
    <property type="entry name" value="CYTOPLASMIC PROTEIN-RELATED"/>
    <property type="match status" value="1"/>
</dbReference>
<accession>A0A7G9G8Y9</accession>
<dbReference type="InterPro" id="IPR007351">
    <property type="entry name" value="YjbR"/>
</dbReference>
<dbReference type="EMBL" id="CP060635">
    <property type="protein sequence ID" value="QNM07271.1"/>
    <property type="molecule type" value="Genomic_DNA"/>
</dbReference>
<dbReference type="InterPro" id="IPR058532">
    <property type="entry name" value="YjbR/MT2646/Rv2570-like"/>
</dbReference>
<dbReference type="GO" id="GO:0003677">
    <property type="term" value="F:DNA binding"/>
    <property type="evidence" value="ECO:0007669"/>
    <property type="project" value="UniProtKB-KW"/>
</dbReference>